<name>A0A024G8X0_9STRA</name>
<keyword evidence="6" id="KW-1133">Transmembrane helix</keyword>
<keyword evidence="3" id="KW-0963">Cytoplasm</keyword>
<dbReference type="InterPro" id="IPR011993">
    <property type="entry name" value="PH-like_dom_sf"/>
</dbReference>
<dbReference type="Gene3D" id="6.10.140.2030">
    <property type="match status" value="1"/>
</dbReference>
<evidence type="ECO:0000256" key="5">
    <source>
        <dbReference type="SAM" id="MobiDB-lite"/>
    </source>
</evidence>
<accession>A0A024G8X0</accession>
<gene>
    <name evidence="7" type="ORF">BN9_039870</name>
</gene>
<evidence type="ECO:0000256" key="6">
    <source>
        <dbReference type="SAM" id="Phobius"/>
    </source>
</evidence>
<feature type="region of interest" description="Disordered" evidence="5">
    <location>
        <begin position="345"/>
        <end position="378"/>
    </location>
</feature>
<dbReference type="AlphaFoldDB" id="A0A024G8X0"/>
<dbReference type="Proteomes" id="UP000053237">
    <property type="component" value="Unassembled WGS sequence"/>
</dbReference>
<comment type="caution">
    <text evidence="7">The sequence shown here is derived from an EMBL/GenBank/DDBJ whole genome shotgun (WGS) entry which is preliminary data.</text>
</comment>
<dbReference type="SUPFAM" id="SSF50729">
    <property type="entry name" value="PH domain-like"/>
    <property type="match status" value="1"/>
</dbReference>
<protein>
    <recommendedName>
        <fullName evidence="9">mRNA-decapping enzyme C-terminal domain-containing protein</fullName>
    </recommendedName>
</protein>
<dbReference type="GO" id="GO:0031087">
    <property type="term" value="P:deadenylation-independent decapping of nuclear-transcribed mRNA"/>
    <property type="evidence" value="ECO:0007669"/>
    <property type="project" value="TreeGrafter"/>
</dbReference>
<organism evidence="7 8">
    <name type="scientific">Albugo candida</name>
    <dbReference type="NCBI Taxonomy" id="65357"/>
    <lineage>
        <taxon>Eukaryota</taxon>
        <taxon>Sar</taxon>
        <taxon>Stramenopiles</taxon>
        <taxon>Oomycota</taxon>
        <taxon>Peronosporomycetes</taxon>
        <taxon>Albuginales</taxon>
        <taxon>Albuginaceae</taxon>
        <taxon>Albugo</taxon>
    </lineage>
</organism>
<evidence type="ECO:0000313" key="8">
    <source>
        <dbReference type="Proteomes" id="UP000053237"/>
    </source>
</evidence>
<feature type="region of interest" description="Disordered" evidence="5">
    <location>
        <begin position="216"/>
        <end position="292"/>
    </location>
</feature>
<dbReference type="GO" id="GO:0000290">
    <property type="term" value="P:deadenylation-dependent decapping of nuclear-transcribed mRNA"/>
    <property type="evidence" value="ECO:0007669"/>
    <property type="project" value="InterPro"/>
</dbReference>
<feature type="compositionally biased region" description="Polar residues" evidence="5">
    <location>
        <begin position="216"/>
        <end position="240"/>
    </location>
</feature>
<keyword evidence="6" id="KW-0812">Transmembrane</keyword>
<sequence>MQNEAMIKSSSPFNAANTFVALGISAFSAMLNQFLCLLLSLLLAAGWFKNADIIVLARNSTIIESFFELSKLMATMTSLQVDNEQLYAMNLQVLKRHDESMTNIVDMSSHVAVYEFDQANQSWKRNDTEGCLFIVERLNAPRYQLIVNNRLNTKNMILDIDDSLHVDCIESFLILRVQDKMNTSAFTIYGVWFFPERDRNKIFKILERVQKNTETRLTSNAPTQNIKSTPTNCTSLSNAGNDKRKASTKRIQQSNTRQQAKDATTNSQKANKIKVSSNQQKSIAILQRPQQPSTVLTQAEGKAAGELILGMISNDQHAANPAPVTQMEQDNLNGSASLLLPTSILTNSTSRSSTNKSSGNKELKQTNKHNNQAKDARISKSDLKSTLVSLLDDPAFLDTIYQAYLSRVNQSTV</sequence>
<dbReference type="STRING" id="65357.A0A024G8X0"/>
<comment type="subcellular location">
    <subcellularLocation>
        <location evidence="1">Cytoplasm</location>
    </subcellularLocation>
</comment>
<dbReference type="GO" id="GO:0000932">
    <property type="term" value="C:P-body"/>
    <property type="evidence" value="ECO:0007669"/>
    <property type="project" value="TreeGrafter"/>
</dbReference>
<dbReference type="OrthoDB" id="440673at2759"/>
<proteinExistence type="inferred from homology"/>
<evidence type="ECO:0008006" key="9">
    <source>
        <dbReference type="Google" id="ProtNLM"/>
    </source>
</evidence>
<dbReference type="GO" id="GO:0003729">
    <property type="term" value="F:mRNA binding"/>
    <property type="evidence" value="ECO:0007669"/>
    <property type="project" value="TreeGrafter"/>
</dbReference>
<keyword evidence="6" id="KW-0472">Membrane</keyword>
<dbReference type="Gene3D" id="2.30.29.30">
    <property type="entry name" value="Pleckstrin-homology domain (PH domain)/Phosphotyrosine-binding domain (PTB)"/>
    <property type="match status" value="1"/>
</dbReference>
<dbReference type="EMBL" id="CAIX01000045">
    <property type="protein sequence ID" value="CCI43203.1"/>
    <property type="molecule type" value="Genomic_DNA"/>
</dbReference>
<evidence type="ECO:0000256" key="2">
    <source>
        <dbReference type="ARBA" id="ARBA00008778"/>
    </source>
</evidence>
<feature type="compositionally biased region" description="Polar residues" evidence="5">
    <location>
        <begin position="249"/>
        <end position="292"/>
    </location>
</feature>
<evidence type="ECO:0000313" key="7">
    <source>
        <dbReference type="EMBL" id="CCI43203.1"/>
    </source>
</evidence>
<feature type="transmembrane region" description="Helical" evidence="6">
    <location>
        <begin position="20"/>
        <end position="48"/>
    </location>
</feature>
<dbReference type="PANTHER" id="PTHR16290:SF0">
    <property type="entry name" value="DECAPPING PROTEIN 1, ISOFORM A"/>
    <property type="match status" value="1"/>
</dbReference>
<dbReference type="PANTHER" id="PTHR16290">
    <property type="entry name" value="TRANSCRIPTION FACTOR SMIF DECAPPING ENZYME DCP1"/>
    <property type="match status" value="1"/>
</dbReference>
<dbReference type="GO" id="GO:0006397">
    <property type="term" value="P:mRNA processing"/>
    <property type="evidence" value="ECO:0007669"/>
    <property type="project" value="UniProtKB-KW"/>
</dbReference>
<dbReference type="Pfam" id="PF06058">
    <property type="entry name" value="DCP1"/>
    <property type="match status" value="1"/>
</dbReference>
<evidence type="ECO:0000256" key="1">
    <source>
        <dbReference type="ARBA" id="ARBA00004496"/>
    </source>
</evidence>
<feature type="compositionally biased region" description="Low complexity" evidence="5">
    <location>
        <begin position="345"/>
        <end position="358"/>
    </location>
</feature>
<keyword evidence="4" id="KW-0507">mRNA processing</keyword>
<comment type="similarity">
    <text evidence="2">Belongs to the DCP1 family.</text>
</comment>
<evidence type="ECO:0000256" key="3">
    <source>
        <dbReference type="ARBA" id="ARBA00022490"/>
    </source>
</evidence>
<keyword evidence="8" id="KW-1185">Reference proteome</keyword>
<reference evidence="7 8" key="1">
    <citation type="submission" date="2012-05" db="EMBL/GenBank/DDBJ databases">
        <title>Recombination and specialization in a pathogen metapopulation.</title>
        <authorList>
            <person name="Gardiner A."/>
            <person name="Kemen E."/>
            <person name="Schultz-Larsen T."/>
            <person name="MacLean D."/>
            <person name="Van Oosterhout C."/>
            <person name="Jones J.D.G."/>
        </authorList>
    </citation>
    <scope>NUCLEOTIDE SEQUENCE [LARGE SCALE GENOMIC DNA]</scope>
    <source>
        <strain evidence="7 8">Ac Nc2</strain>
    </source>
</reference>
<dbReference type="InterPro" id="IPR010334">
    <property type="entry name" value="Dcp1"/>
</dbReference>
<evidence type="ECO:0000256" key="4">
    <source>
        <dbReference type="ARBA" id="ARBA00022664"/>
    </source>
</evidence>
<dbReference type="GO" id="GO:0008047">
    <property type="term" value="F:enzyme activator activity"/>
    <property type="evidence" value="ECO:0007669"/>
    <property type="project" value="InterPro"/>
</dbReference>
<dbReference type="InParanoid" id="A0A024G8X0"/>
<dbReference type="CDD" id="cd09804">
    <property type="entry name" value="Dcp1"/>
    <property type="match status" value="1"/>
</dbReference>